<sequence>MAVDSPAAVGGSPQLSPVPGGADRRRTQSARELQIVTTSPTPSSKPLSPSAASSPTPSSSRGSFSSSRSNSLLSLFATNPTNGASEPNASPLLEHVVVIKVVYPDPGPLFMDLYSRADGHGAFVKSFRRKPDGSMGNAEASGQVRLNDMLFSINDVVVTDLPFPSIIQTAKTATFPCTLVFHSRLPPSSPTARSVTAAAATSPAKSGATWTAKFGQMMNESAGGIKRSGSFERKKDADASPARRTSAVSALPLFGGSTPPPPVPSATGDTAGKQTKNWGDAVKNSDGMKNLLRMMGGRGRPEEDRDTVEGWLERLELRPETIDGCASIVVMTASGRTLGVREDDANEFSMTWFRKTATQELLQIKGARSGRYFPSVDDVDSKLSLRCQSNRFANLTRVVETQQPIRIDPAVKDMVEILLEAGAGSFSATLASNEHDSFQIKIATDRVTLVKVSEEEEEAGVVVTMEYHSHLQVLLDPTDPHRFTLKVQELGNMLGNKEGDSCDIKKKQALAGVSCYFLVAQNPQHRDILALLIRRFRAGCITQEKEIAMLQEKLASMSVLLKTTEHEKTELSGALEVKDKRIESQQLRLLQMEKVNVQLAAQTREIHSVRRRLEEETRQHLLCQQQLDRALQAEEDARNLAAQLAVAKAEVKRAADEMQEYRDALDLMKKQQHMIDKEKGTQRLVSQNVELQRLVQQLTESLNETREQMGALKKINTALVDRLQRDDPDFRGSILESPPMSPQSVASSYAHPRFSDDDDDDDDEEDDGDMDVNAEMTRYAGVAGLPGAVSPAAERPQSATPSAAADDSDDDAHYGDAVDHESP</sequence>
<dbReference type="EMBL" id="JAKCXM010000069">
    <property type="protein sequence ID" value="KAJ0404090.1"/>
    <property type="molecule type" value="Genomic_DNA"/>
</dbReference>
<evidence type="ECO:0000256" key="2">
    <source>
        <dbReference type="SAM" id="MobiDB-lite"/>
    </source>
</evidence>
<evidence type="ECO:0000313" key="4">
    <source>
        <dbReference type="Proteomes" id="UP001209570"/>
    </source>
</evidence>
<dbReference type="AlphaFoldDB" id="A0AAD5MDS5"/>
<feature type="compositionally biased region" description="Acidic residues" evidence="2">
    <location>
        <begin position="756"/>
        <end position="772"/>
    </location>
</feature>
<accession>A0AAD5MDS5</accession>
<proteinExistence type="predicted"/>
<feature type="region of interest" description="Disordered" evidence="2">
    <location>
        <begin position="729"/>
        <end position="823"/>
    </location>
</feature>
<feature type="compositionally biased region" description="Low complexity" evidence="2">
    <location>
        <begin position="37"/>
        <end position="66"/>
    </location>
</feature>
<feature type="compositionally biased region" description="Basic and acidic residues" evidence="2">
    <location>
        <begin position="229"/>
        <end position="238"/>
    </location>
</feature>
<keyword evidence="1" id="KW-0175">Coiled coil</keyword>
<reference evidence="3" key="1">
    <citation type="submission" date="2021-12" db="EMBL/GenBank/DDBJ databases">
        <title>Prjna785345.</title>
        <authorList>
            <person name="Rujirawat T."/>
            <person name="Krajaejun T."/>
        </authorList>
    </citation>
    <scope>NUCLEOTIDE SEQUENCE</scope>
    <source>
        <strain evidence="3">Pi057C3</strain>
    </source>
</reference>
<name>A0AAD5MDS5_PYTIN</name>
<feature type="region of interest" description="Disordered" evidence="2">
    <location>
        <begin position="223"/>
        <end position="284"/>
    </location>
</feature>
<evidence type="ECO:0008006" key="5">
    <source>
        <dbReference type="Google" id="ProtNLM"/>
    </source>
</evidence>
<keyword evidence="4" id="KW-1185">Reference proteome</keyword>
<protein>
    <recommendedName>
        <fullName evidence="5">PDZ domain-containing protein</fullName>
    </recommendedName>
</protein>
<evidence type="ECO:0000313" key="3">
    <source>
        <dbReference type="EMBL" id="KAJ0404090.1"/>
    </source>
</evidence>
<gene>
    <name evidence="3" type="ORF">P43SY_000874</name>
</gene>
<dbReference type="Proteomes" id="UP001209570">
    <property type="component" value="Unassembled WGS sequence"/>
</dbReference>
<feature type="region of interest" description="Disordered" evidence="2">
    <location>
        <begin position="1"/>
        <end position="66"/>
    </location>
</feature>
<comment type="caution">
    <text evidence="3">The sequence shown here is derived from an EMBL/GenBank/DDBJ whole genome shotgun (WGS) entry which is preliminary data.</text>
</comment>
<feature type="coiled-coil region" evidence="1">
    <location>
        <begin position="592"/>
        <end position="715"/>
    </location>
</feature>
<organism evidence="3 4">
    <name type="scientific">Pythium insidiosum</name>
    <name type="common">Pythiosis disease agent</name>
    <dbReference type="NCBI Taxonomy" id="114742"/>
    <lineage>
        <taxon>Eukaryota</taxon>
        <taxon>Sar</taxon>
        <taxon>Stramenopiles</taxon>
        <taxon>Oomycota</taxon>
        <taxon>Peronosporomycetes</taxon>
        <taxon>Pythiales</taxon>
        <taxon>Pythiaceae</taxon>
        <taxon>Pythium</taxon>
    </lineage>
</organism>
<evidence type="ECO:0000256" key="1">
    <source>
        <dbReference type="SAM" id="Coils"/>
    </source>
</evidence>
<feature type="compositionally biased region" description="Basic and acidic residues" evidence="2">
    <location>
        <begin position="811"/>
        <end position="823"/>
    </location>
</feature>